<dbReference type="AlphaFoldDB" id="A0A251US72"/>
<dbReference type="PANTHER" id="PTHR31111">
    <property type="entry name" value="BNAA05G37150D PROTEIN-RELATED"/>
    <property type="match status" value="1"/>
</dbReference>
<reference evidence="2 4" key="1">
    <citation type="journal article" date="2017" name="Nature">
        <title>The sunflower genome provides insights into oil metabolism, flowering and Asterid evolution.</title>
        <authorList>
            <person name="Badouin H."/>
            <person name="Gouzy J."/>
            <person name="Grassa C.J."/>
            <person name="Murat F."/>
            <person name="Staton S.E."/>
            <person name="Cottret L."/>
            <person name="Lelandais-Briere C."/>
            <person name="Owens G.L."/>
            <person name="Carrere S."/>
            <person name="Mayjonade B."/>
            <person name="Legrand L."/>
            <person name="Gill N."/>
            <person name="Kane N.C."/>
            <person name="Bowers J.E."/>
            <person name="Hubner S."/>
            <person name="Bellec A."/>
            <person name="Berard A."/>
            <person name="Berges H."/>
            <person name="Blanchet N."/>
            <person name="Boniface M.C."/>
            <person name="Brunel D."/>
            <person name="Catrice O."/>
            <person name="Chaidir N."/>
            <person name="Claudel C."/>
            <person name="Donnadieu C."/>
            <person name="Faraut T."/>
            <person name="Fievet G."/>
            <person name="Helmstetter N."/>
            <person name="King M."/>
            <person name="Knapp S.J."/>
            <person name="Lai Z."/>
            <person name="Le Paslier M.C."/>
            <person name="Lippi Y."/>
            <person name="Lorenzon L."/>
            <person name="Mandel J.R."/>
            <person name="Marage G."/>
            <person name="Marchand G."/>
            <person name="Marquand E."/>
            <person name="Bret-Mestries E."/>
            <person name="Morien E."/>
            <person name="Nambeesan S."/>
            <person name="Nguyen T."/>
            <person name="Pegot-Espagnet P."/>
            <person name="Pouilly N."/>
            <person name="Raftis F."/>
            <person name="Sallet E."/>
            <person name="Schiex T."/>
            <person name="Thomas J."/>
            <person name="Vandecasteele C."/>
            <person name="Vares D."/>
            <person name="Vear F."/>
            <person name="Vautrin S."/>
            <person name="Crespi M."/>
            <person name="Mangin B."/>
            <person name="Burke J.M."/>
            <person name="Salse J."/>
            <person name="Munos S."/>
            <person name="Vincourt P."/>
            <person name="Rieseberg L.H."/>
            <person name="Langlade N.B."/>
        </authorList>
    </citation>
    <scope>NUCLEOTIDE SEQUENCE [LARGE SCALE GENOMIC DNA]</scope>
    <source>
        <strain evidence="4">cv. SF193</strain>
        <tissue evidence="2">Leaves</tissue>
    </source>
</reference>
<protein>
    <submittedName>
        <fullName evidence="2 3">F-box domain-containing protein</fullName>
    </submittedName>
</protein>
<evidence type="ECO:0000313" key="2">
    <source>
        <dbReference type="EMBL" id="KAF5818713.1"/>
    </source>
</evidence>
<dbReference type="InterPro" id="IPR001810">
    <property type="entry name" value="F-box_dom"/>
</dbReference>
<evidence type="ECO:0000313" key="4">
    <source>
        <dbReference type="Proteomes" id="UP000215914"/>
    </source>
</evidence>
<dbReference type="InParanoid" id="A0A251US72"/>
<name>A0A251US72_HELAN</name>
<dbReference type="InterPro" id="IPR013187">
    <property type="entry name" value="F-box-assoc_dom_typ3"/>
</dbReference>
<dbReference type="PANTHER" id="PTHR31111:SF125">
    <property type="entry name" value="F-BOX PROTEIN CPR30-LIKE"/>
    <property type="match status" value="1"/>
</dbReference>
<gene>
    <name evidence="3" type="ORF">HannXRQ_Chr05g0156341</name>
    <name evidence="2" type="ORF">HanXRQr2_Chr02g0069261</name>
</gene>
<dbReference type="Gramene" id="mRNA:HanXRQr2_Chr02g0069261">
    <property type="protein sequence ID" value="CDS:HanXRQr2_Chr02g0069261.1"/>
    <property type="gene ID" value="HanXRQr2_Chr02g0069261"/>
</dbReference>
<keyword evidence="4" id="KW-1185">Reference proteome</keyword>
<evidence type="ECO:0000259" key="1">
    <source>
        <dbReference type="SMART" id="SM00256"/>
    </source>
</evidence>
<organism evidence="3 4">
    <name type="scientific">Helianthus annuus</name>
    <name type="common">Common sunflower</name>
    <dbReference type="NCBI Taxonomy" id="4232"/>
    <lineage>
        <taxon>Eukaryota</taxon>
        <taxon>Viridiplantae</taxon>
        <taxon>Streptophyta</taxon>
        <taxon>Embryophyta</taxon>
        <taxon>Tracheophyta</taxon>
        <taxon>Spermatophyta</taxon>
        <taxon>Magnoliopsida</taxon>
        <taxon>eudicotyledons</taxon>
        <taxon>Gunneridae</taxon>
        <taxon>Pentapetalae</taxon>
        <taxon>asterids</taxon>
        <taxon>campanulids</taxon>
        <taxon>Asterales</taxon>
        <taxon>Asteraceae</taxon>
        <taxon>Asteroideae</taxon>
        <taxon>Heliantheae alliance</taxon>
        <taxon>Heliantheae</taxon>
        <taxon>Helianthus</taxon>
    </lineage>
</organism>
<dbReference type="OMA" id="CYPENIM"/>
<dbReference type="NCBIfam" id="TIGR01640">
    <property type="entry name" value="F_box_assoc_1"/>
    <property type="match status" value="1"/>
</dbReference>
<dbReference type="Pfam" id="PF08268">
    <property type="entry name" value="FBA_3"/>
    <property type="match status" value="1"/>
</dbReference>
<sequence>METLDEAEQSMTAYKKANISIPTEIIEDIFSRVPVKSILRFRSLSKPWLSRLSSPSFIKLRPHRTAFFISAYDKSTRKRHFLSASYDGGPVTHVMTLNDVGYADITEAQHLNGLVCFACVKRRSRYYDAQVFVVNPSTHKVFKLPQLDSDFSKYPLQKGCYLFGFDETKNEHKVLIIRKSSHIMEIMIYSMLNYSWRKIYLEPPVGFEFWESLAFENDYDFYDIACVNSVVHLMLIDTHDILGFDLRTEKFTIINTPQGVKPHEFDDYVNVPFMIKVNGCIGVVCHDLVLENNEIHIWTLQDYENRVWVKETITFPKSFIELGEPLPIESVNMDEVIFSRFKFSPNIEKSVSIYNKKSKCFKDLPFTLGHQIPLSTTVEVKQIGYYVESMVP</sequence>
<dbReference type="EMBL" id="MNCJ02000317">
    <property type="protein sequence ID" value="KAF5818713.1"/>
    <property type="molecule type" value="Genomic_DNA"/>
</dbReference>
<proteinExistence type="predicted"/>
<dbReference type="OrthoDB" id="687122at2759"/>
<evidence type="ECO:0000313" key="3">
    <source>
        <dbReference type="EMBL" id="OTG26230.1"/>
    </source>
</evidence>
<dbReference type="Pfam" id="PF00646">
    <property type="entry name" value="F-box"/>
    <property type="match status" value="1"/>
</dbReference>
<reference evidence="2" key="3">
    <citation type="submission" date="2020-06" db="EMBL/GenBank/DDBJ databases">
        <title>Helianthus annuus Genome sequencing and assembly Release 2.</title>
        <authorList>
            <person name="Gouzy J."/>
            <person name="Langlade N."/>
            <person name="Munos S."/>
        </authorList>
    </citation>
    <scope>NUCLEOTIDE SEQUENCE</scope>
    <source>
        <tissue evidence="2">Leaves</tissue>
    </source>
</reference>
<dbReference type="SMART" id="SM00256">
    <property type="entry name" value="FBOX"/>
    <property type="match status" value="1"/>
</dbReference>
<dbReference type="Proteomes" id="UP000215914">
    <property type="component" value="Chromosome 5"/>
</dbReference>
<accession>A0A251US72</accession>
<reference evidence="3" key="2">
    <citation type="submission" date="2017-02" db="EMBL/GenBank/DDBJ databases">
        <title>Sunflower complete genome.</title>
        <authorList>
            <person name="Langlade N."/>
            <person name="Munos S."/>
        </authorList>
    </citation>
    <scope>NUCLEOTIDE SEQUENCE [LARGE SCALE GENOMIC DNA]</scope>
    <source>
        <tissue evidence="3">Leaves</tissue>
    </source>
</reference>
<dbReference type="EMBL" id="CM007894">
    <property type="protein sequence ID" value="OTG26230.1"/>
    <property type="molecule type" value="Genomic_DNA"/>
</dbReference>
<dbReference type="CDD" id="cd22157">
    <property type="entry name" value="F-box_AtFBW1-like"/>
    <property type="match status" value="1"/>
</dbReference>
<dbReference type="InterPro" id="IPR017451">
    <property type="entry name" value="F-box-assoc_interact_dom"/>
</dbReference>
<dbReference type="InterPro" id="IPR036047">
    <property type="entry name" value="F-box-like_dom_sf"/>
</dbReference>
<dbReference type="SUPFAM" id="SSF81383">
    <property type="entry name" value="F-box domain"/>
    <property type="match status" value="1"/>
</dbReference>
<dbReference type="FunCoup" id="A0A251US72">
    <property type="interactions" value="851"/>
</dbReference>
<feature type="domain" description="F-box" evidence="1">
    <location>
        <begin position="21"/>
        <end position="61"/>
    </location>
</feature>